<dbReference type="Pfam" id="PF09852">
    <property type="entry name" value="DUF2079"/>
    <property type="match status" value="1"/>
</dbReference>
<evidence type="ECO:0000313" key="4">
    <source>
        <dbReference type="Proteomes" id="UP000621386"/>
    </source>
</evidence>
<accession>A0ABS1NWH5</accession>
<organism evidence="3 4">
    <name type="scientific">Streptomyces musisoli</name>
    <dbReference type="NCBI Taxonomy" id="2802280"/>
    <lineage>
        <taxon>Bacteria</taxon>
        <taxon>Bacillati</taxon>
        <taxon>Actinomycetota</taxon>
        <taxon>Actinomycetes</taxon>
        <taxon>Kitasatosporales</taxon>
        <taxon>Streptomycetaceae</taxon>
        <taxon>Streptomyces</taxon>
    </lineage>
</organism>
<feature type="transmembrane region" description="Helical" evidence="2">
    <location>
        <begin position="325"/>
        <end position="345"/>
    </location>
</feature>
<dbReference type="Proteomes" id="UP000621386">
    <property type="component" value="Unassembled WGS sequence"/>
</dbReference>
<feature type="transmembrane region" description="Helical" evidence="2">
    <location>
        <begin position="190"/>
        <end position="217"/>
    </location>
</feature>
<feature type="transmembrane region" description="Helical" evidence="2">
    <location>
        <begin position="284"/>
        <end position="305"/>
    </location>
</feature>
<keyword evidence="4" id="KW-1185">Reference proteome</keyword>
<evidence type="ECO:0000313" key="3">
    <source>
        <dbReference type="EMBL" id="MBL1104265.1"/>
    </source>
</evidence>
<proteinExistence type="predicted"/>
<feature type="transmembrane region" description="Helical" evidence="2">
    <location>
        <begin position="114"/>
        <end position="132"/>
    </location>
</feature>
<protein>
    <submittedName>
        <fullName evidence="3">DUF2079 domain-containing protein</fullName>
    </submittedName>
</protein>
<dbReference type="EMBL" id="JAERRH010000002">
    <property type="protein sequence ID" value="MBL1104265.1"/>
    <property type="molecule type" value="Genomic_DNA"/>
</dbReference>
<dbReference type="InterPro" id="IPR018650">
    <property type="entry name" value="STSV1_Orf64"/>
</dbReference>
<feature type="transmembrane region" description="Helical" evidence="2">
    <location>
        <begin position="139"/>
        <end position="157"/>
    </location>
</feature>
<evidence type="ECO:0000256" key="2">
    <source>
        <dbReference type="SAM" id="Phobius"/>
    </source>
</evidence>
<keyword evidence="2" id="KW-1133">Transmembrane helix</keyword>
<keyword evidence="2" id="KW-0812">Transmembrane</keyword>
<feature type="transmembrane region" description="Helical" evidence="2">
    <location>
        <begin position="163"/>
        <end position="183"/>
    </location>
</feature>
<reference evidence="3 4" key="1">
    <citation type="submission" date="2021-01" db="EMBL/GenBank/DDBJ databases">
        <title>WGS of actinomycetes isolated from Thailand.</title>
        <authorList>
            <person name="Thawai C."/>
        </authorList>
    </citation>
    <scope>NUCLEOTIDE SEQUENCE [LARGE SCALE GENOMIC DNA]</scope>
    <source>
        <strain evidence="3 4">CH5-8</strain>
    </source>
</reference>
<evidence type="ECO:0000256" key="1">
    <source>
        <dbReference type="SAM" id="MobiDB-lite"/>
    </source>
</evidence>
<gene>
    <name evidence="3" type="ORF">JK361_06535</name>
</gene>
<comment type="caution">
    <text evidence="3">The sequence shown here is derived from an EMBL/GenBank/DDBJ whole genome shotgun (WGS) entry which is preliminary data.</text>
</comment>
<name>A0ABS1NWH5_9ACTN</name>
<feature type="transmembrane region" description="Helical" evidence="2">
    <location>
        <begin position="37"/>
        <end position="55"/>
    </location>
</feature>
<feature type="region of interest" description="Disordered" evidence="1">
    <location>
        <begin position="1"/>
        <end position="29"/>
    </location>
</feature>
<sequence length="484" mass="52655">MTVADTPLSPPARTAEPVQALKESLTRPSRGRADGPLLAAGFAVLYLVLALSRWANFRSMSWDLGIFVQVVESYAHLRAPVSDLKGPGFHILGDHFSPVLVILAPFYRIWPTPATLLIAQSLLLGWSVWPVTKASTQLLGRRTGVLLAVAYGLSWGLQKAADFDFHEIAFAVPIIASALSALVTRRWRAALLWTLPLVLVKEDLGLTATAIALVIAWRCRRSSRLLATALATAALGALCCLITVTVVIPAFNPHGYDYWTKMGTGPGALTALTQQGTEEKVRTLVWTLLPTTGLLALRSPVLLAAVPTLAWRFMSNDEHYWSTDWHYSAVLMPITALALADALSITRFARRPALRSYAHHLPTALLATALALSTNLPFSTLTEPGTYRTDPMAAVAERTLATIPDGATVEADIIPTAHLAERCRLYWMGNTHGIRPEYIASYDPGSSSTDVLAHAEQLHPRTRYTVTAGASGYWVLKLDRTAAR</sequence>
<feature type="transmembrane region" description="Helical" evidence="2">
    <location>
        <begin position="229"/>
        <end position="251"/>
    </location>
</feature>
<keyword evidence="2" id="KW-0472">Membrane</keyword>
<dbReference type="RefSeq" id="WP_201814691.1">
    <property type="nucleotide sequence ID" value="NZ_JAERRH010000002.1"/>
</dbReference>